<sequence>MARVLLVVCLAALCAGWSSASTDRTHGGNKVSDSDIKKLTEQLFTVDKHALNSAVRIDLQGKTYSSATDDKAPRPLLSVDESRAKSANGNVALLARLYDKYTPDCTKAEKETPEKKQQQSDLLDGLLATPVLTTTLNFLAGKGLVPTGKAAQKQFLNKLWFSLYSRGGGALGSSAFEHVFLGELKHGDVSGMHSWLFFNKQEEAGKADYKGYIKKLPLGESGTLLKVRFEWLDANKPVNSLFVGASPELEMSLYTLCFLSRPDQKCHVSAHGVNFYIQTWSFKLRDGFSTIGSAYPSL</sequence>
<evidence type="ECO:0000256" key="11">
    <source>
        <dbReference type="RuleBase" id="RU367085"/>
    </source>
</evidence>
<dbReference type="GO" id="GO:0004521">
    <property type="term" value="F:RNA endonuclease activity"/>
    <property type="evidence" value="ECO:0007669"/>
    <property type="project" value="UniProtKB-UniRule"/>
</dbReference>
<feature type="chain" id="PRO_5028500319" evidence="11">
    <location>
        <begin position="21"/>
        <end position="298"/>
    </location>
</feature>
<evidence type="ECO:0000256" key="3">
    <source>
        <dbReference type="ARBA" id="ARBA00011245"/>
    </source>
</evidence>
<dbReference type="PROSITE" id="PS51959">
    <property type="entry name" value="ENDOU"/>
    <property type="match status" value="1"/>
</dbReference>
<keyword evidence="5 11" id="KW-0479">Metal-binding</keyword>
<keyword evidence="4 11" id="KW-0540">Nuclease</keyword>
<evidence type="ECO:0000259" key="12">
    <source>
        <dbReference type="PROSITE" id="PS51959"/>
    </source>
</evidence>
<evidence type="ECO:0000256" key="5">
    <source>
        <dbReference type="ARBA" id="ARBA00022723"/>
    </source>
</evidence>
<dbReference type="RefSeq" id="XP_034230775.1">
    <property type="nucleotide sequence ID" value="XM_034374884.1"/>
</dbReference>
<dbReference type="Pfam" id="PF09412">
    <property type="entry name" value="XendoU"/>
    <property type="match status" value="1"/>
</dbReference>
<gene>
    <name evidence="14" type="primary">LOC117639327</name>
</gene>
<name>A0A6P8Y376_THRPL</name>
<dbReference type="KEGG" id="tpal:117639327"/>
<feature type="domain" description="EndoU" evidence="12">
    <location>
        <begin position="32"/>
        <end position="298"/>
    </location>
</feature>
<evidence type="ECO:0000256" key="9">
    <source>
        <dbReference type="ARBA" id="ARBA00023211"/>
    </source>
</evidence>
<evidence type="ECO:0000256" key="2">
    <source>
        <dbReference type="ARBA" id="ARBA00010168"/>
    </source>
</evidence>
<dbReference type="GO" id="GO:0016829">
    <property type="term" value="F:lyase activity"/>
    <property type="evidence" value="ECO:0007669"/>
    <property type="project" value="UniProtKB-KW"/>
</dbReference>
<proteinExistence type="inferred from homology"/>
<keyword evidence="11" id="KW-0732">Signal</keyword>
<keyword evidence="8 11" id="KW-0694">RNA-binding</keyword>
<evidence type="ECO:0000256" key="4">
    <source>
        <dbReference type="ARBA" id="ARBA00022722"/>
    </source>
</evidence>
<reference evidence="14" key="1">
    <citation type="submission" date="2025-08" db="UniProtKB">
        <authorList>
            <consortium name="RefSeq"/>
        </authorList>
    </citation>
    <scope>IDENTIFICATION</scope>
    <source>
        <tissue evidence="14">Total insect</tissue>
    </source>
</reference>
<keyword evidence="6 11" id="KW-0255">Endonuclease</keyword>
<evidence type="ECO:0000256" key="1">
    <source>
        <dbReference type="ARBA" id="ARBA00001936"/>
    </source>
</evidence>
<dbReference type="OrthoDB" id="430326at2759"/>
<dbReference type="PANTHER" id="PTHR12439">
    <property type="entry name" value="PLACENTAL PROTEIN 11-RELATED"/>
    <property type="match status" value="1"/>
</dbReference>
<dbReference type="GO" id="GO:0016787">
    <property type="term" value="F:hydrolase activity"/>
    <property type="evidence" value="ECO:0007669"/>
    <property type="project" value="UniProtKB-KW"/>
</dbReference>
<comment type="cofactor">
    <cofactor evidence="1 11">
        <name>Mn(2+)</name>
        <dbReference type="ChEBI" id="CHEBI:29035"/>
    </cofactor>
</comment>
<accession>A0A6P8Y376</accession>
<dbReference type="InterPro" id="IPR037227">
    <property type="entry name" value="EndoU-like"/>
</dbReference>
<evidence type="ECO:0000313" key="13">
    <source>
        <dbReference type="Proteomes" id="UP000515158"/>
    </source>
</evidence>
<feature type="signal peptide" evidence="11">
    <location>
        <begin position="1"/>
        <end position="20"/>
    </location>
</feature>
<dbReference type="InterPro" id="IPR018998">
    <property type="entry name" value="EndoU_C"/>
</dbReference>
<dbReference type="Proteomes" id="UP000515158">
    <property type="component" value="Unplaced"/>
</dbReference>
<dbReference type="CDD" id="cd21159">
    <property type="entry name" value="XendoU"/>
    <property type="match status" value="1"/>
</dbReference>
<dbReference type="GO" id="GO:0003723">
    <property type="term" value="F:RNA binding"/>
    <property type="evidence" value="ECO:0007669"/>
    <property type="project" value="UniProtKB-UniRule"/>
</dbReference>
<dbReference type="GeneID" id="117639327"/>
<evidence type="ECO:0000256" key="7">
    <source>
        <dbReference type="ARBA" id="ARBA00022801"/>
    </source>
</evidence>
<dbReference type="AlphaFoldDB" id="A0A6P8Y376"/>
<keyword evidence="9 11" id="KW-0464">Manganese</keyword>
<evidence type="ECO:0000256" key="10">
    <source>
        <dbReference type="ARBA" id="ARBA00023239"/>
    </source>
</evidence>
<evidence type="ECO:0000313" key="14">
    <source>
        <dbReference type="RefSeq" id="XP_034230775.1"/>
    </source>
</evidence>
<dbReference type="PANTHER" id="PTHR12439:SF42">
    <property type="entry name" value="ENDORIBONUCLEASE-RELATED"/>
    <property type="match status" value="1"/>
</dbReference>
<comment type="similarity">
    <text evidence="2 11">Belongs to the ENDOU family.</text>
</comment>
<dbReference type="InterPro" id="IPR039787">
    <property type="entry name" value="ENDOU"/>
</dbReference>
<protein>
    <submittedName>
        <fullName evidence="14">Poly(U)-specific endoribonuclease homolog isoform X1</fullName>
    </submittedName>
</protein>
<dbReference type="GO" id="GO:0046872">
    <property type="term" value="F:metal ion binding"/>
    <property type="evidence" value="ECO:0007669"/>
    <property type="project" value="UniProtKB-UniRule"/>
</dbReference>
<dbReference type="InParanoid" id="A0A6P8Y376"/>
<keyword evidence="13" id="KW-1185">Reference proteome</keyword>
<dbReference type="SUPFAM" id="SSF142877">
    <property type="entry name" value="EndoU-like"/>
    <property type="match status" value="1"/>
</dbReference>
<organism evidence="14">
    <name type="scientific">Thrips palmi</name>
    <name type="common">Melon thrips</name>
    <dbReference type="NCBI Taxonomy" id="161013"/>
    <lineage>
        <taxon>Eukaryota</taxon>
        <taxon>Metazoa</taxon>
        <taxon>Ecdysozoa</taxon>
        <taxon>Arthropoda</taxon>
        <taxon>Hexapoda</taxon>
        <taxon>Insecta</taxon>
        <taxon>Pterygota</taxon>
        <taxon>Neoptera</taxon>
        <taxon>Paraneoptera</taxon>
        <taxon>Thysanoptera</taxon>
        <taxon>Terebrantia</taxon>
        <taxon>Thripoidea</taxon>
        <taxon>Thripidae</taxon>
        <taxon>Thrips</taxon>
    </lineage>
</organism>
<evidence type="ECO:0000256" key="8">
    <source>
        <dbReference type="ARBA" id="ARBA00022884"/>
    </source>
</evidence>
<evidence type="ECO:0000256" key="6">
    <source>
        <dbReference type="ARBA" id="ARBA00022759"/>
    </source>
</evidence>
<keyword evidence="7 11" id="KW-0378">Hydrolase</keyword>
<keyword evidence="10" id="KW-0456">Lyase</keyword>
<comment type="subunit">
    <text evidence="3 11">Monomer.</text>
</comment>